<gene>
    <name evidence="1" type="ORF">PACLA_8A047926</name>
</gene>
<keyword evidence="2" id="KW-1185">Reference proteome</keyword>
<reference evidence="1" key="1">
    <citation type="submission" date="2020-04" db="EMBL/GenBank/DDBJ databases">
        <authorList>
            <person name="Alioto T."/>
            <person name="Alioto T."/>
            <person name="Gomez Garrido J."/>
        </authorList>
    </citation>
    <scope>NUCLEOTIDE SEQUENCE</scope>
    <source>
        <strain evidence="1">A484AB</strain>
    </source>
</reference>
<comment type="caution">
    <text evidence="1">The sequence shown here is derived from an EMBL/GenBank/DDBJ whole genome shotgun (WGS) entry which is preliminary data.</text>
</comment>
<proteinExistence type="predicted"/>
<dbReference type="AlphaFoldDB" id="A0A7D9MC53"/>
<evidence type="ECO:0000313" key="1">
    <source>
        <dbReference type="EMBL" id="CAB4044906.1"/>
    </source>
</evidence>
<name>A0A7D9MC53_PARCT</name>
<feature type="non-terminal residue" evidence="1">
    <location>
        <position position="1"/>
    </location>
</feature>
<feature type="non-terminal residue" evidence="1">
    <location>
        <position position="119"/>
    </location>
</feature>
<dbReference type="Proteomes" id="UP001152795">
    <property type="component" value="Unassembled WGS sequence"/>
</dbReference>
<accession>A0A7D9MC53</accession>
<protein>
    <submittedName>
        <fullName evidence="1">Uncharacterized protein</fullName>
    </submittedName>
</protein>
<evidence type="ECO:0000313" key="2">
    <source>
        <dbReference type="Proteomes" id="UP001152795"/>
    </source>
</evidence>
<organism evidence="1 2">
    <name type="scientific">Paramuricea clavata</name>
    <name type="common">Red gorgonian</name>
    <name type="synonym">Violescent sea-whip</name>
    <dbReference type="NCBI Taxonomy" id="317549"/>
    <lineage>
        <taxon>Eukaryota</taxon>
        <taxon>Metazoa</taxon>
        <taxon>Cnidaria</taxon>
        <taxon>Anthozoa</taxon>
        <taxon>Octocorallia</taxon>
        <taxon>Malacalcyonacea</taxon>
        <taxon>Plexauridae</taxon>
        <taxon>Paramuricea</taxon>
    </lineage>
</organism>
<dbReference type="EMBL" id="CACRXK020036788">
    <property type="protein sequence ID" value="CAB4044906.1"/>
    <property type="molecule type" value="Genomic_DNA"/>
</dbReference>
<sequence length="119" mass="13715">VSRPSLEKKTFGGPVKIVKEKDENVGLKAEIKRLRKIVEQQREFIRQTNVIIENLEADKKRLLAENDLEAAEKEQQLATREETSEYERSFDEESIQLSDVVKSPDGRRLLSADGLFDEQ</sequence>